<dbReference type="AlphaFoldDB" id="A0A9N9EQE5"/>
<comment type="caution">
    <text evidence="1">The sequence shown here is derived from an EMBL/GenBank/DDBJ whole genome shotgun (WGS) entry which is preliminary data.</text>
</comment>
<dbReference type="OrthoDB" id="2392358at2759"/>
<name>A0A9N9EQE5_9GLOM</name>
<evidence type="ECO:0000313" key="2">
    <source>
        <dbReference type="Proteomes" id="UP000789570"/>
    </source>
</evidence>
<evidence type="ECO:0000313" key="1">
    <source>
        <dbReference type="EMBL" id="CAG8684173.1"/>
    </source>
</evidence>
<reference evidence="1" key="1">
    <citation type="submission" date="2021-06" db="EMBL/GenBank/DDBJ databases">
        <authorList>
            <person name="Kallberg Y."/>
            <person name="Tangrot J."/>
            <person name="Rosling A."/>
        </authorList>
    </citation>
    <scope>NUCLEOTIDE SEQUENCE</scope>
    <source>
        <strain evidence="1">UK204</strain>
    </source>
</reference>
<sequence>TCVINEETFEEHFSLHFNDGQDLYSEQSDNKSDITSEFFVKLPKLQLFEFSEENYIKAQIVLEREFVNQLSDENEKDFDADSKN</sequence>
<feature type="non-terminal residue" evidence="1">
    <location>
        <position position="1"/>
    </location>
</feature>
<accession>A0A9N9EQE5</accession>
<dbReference type="EMBL" id="CAJVPQ010006384">
    <property type="protein sequence ID" value="CAG8684173.1"/>
    <property type="molecule type" value="Genomic_DNA"/>
</dbReference>
<dbReference type="Proteomes" id="UP000789570">
    <property type="component" value="Unassembled WGS sequence"/>
</dbReference>
<keyword evidence="2" id="KW-1185">Reference proteome</keyword>
<gene>
    <name evidence="1" type="ORF">FCALED_LOCUS12660</name>
</gene>
<proteinExistence type="predicted"/>
<protein>
    <submittedName>
        <fullName evidence="1">3743_t:CDS:1</fullName>
    </submittedName>
</protein>
<organism evidence="1 2">
    <name type="scientific">Funneliformis caledonium</name>
    <dbReference type="NCBI Taxonomy" id="1117310"/>
    <lineage>
        <taxon>Eukaryota</taxon>
        <taxon>Fungi</taxon>
        <taxon>Fungi incertae sedis</taxon>
        <taxon>Mucoromycota</taxon>
        <taxon>Glomeromycotina</taxon>
        <taxon>Glomeromycetes</taxon>
        <taxon>Glomerales</taxon>
        <taxon>Glomeraceae</taxon>
        <taxon>Funneliformis</taxon>
    </lineage>
</organism>